<dbReference type="AlphaFoldDB" id="A0A173T917"/>
<feature type="signal peptide" evidence="1">
    <location>
        <begin position="1"/>
        <end position="18"/>
    </location>
</feature>
<dbReference type="SUPFAM" id="SSF49464">
    <property type="entry name" value="Carboxypeptidase regulatory domain-like"/>
    <property type="match status" value="1"/>
</dbReference>
<sequence>MRSWIIFLGLLFTTFTQAQVITGRVTDLNNHPIELAVVIIQTNDSVYVNSTYTDSLGSFSVKTEISPFLLTVQHLLYETYQSTYDSLTIGNIQLNEKSQTLSEVSVTGERPLAKVVDGKITYSMPHLLKDKMAVSAYEAILELPGVREQSGKIQLAGTNGVTVIINGKTTNMGESQLENLLKNMPKERIQEAEIMYSAPPQYHVRGAVINLVLNNGTSETPKLQGQVNALYNQGHYANYQSGATLVYNTPKYSTDLMYSFGYHRERTGEDILSHHLFDGKTYEIEQFDRGHTRLPVHTIRLGNDWFLNDKNKLSFAYTSEIQQWTHPFTSSVGTYSDSENRKKSDKPIQMHNLALDYASGFGLNVGIDFTAYINLTTQYYQEKKAGKEDAFNAKSQQDIRRLSVYADQNHKLGKGWMLNYGTKFSFASDKSSQVYHSLRKHDWSISNSYSKLDEYVYDLYTGFSKSFSDNLSVNASLTGEYYKHKEIDYWSLFPMMEITYRAHPSHILQLSVSSDKTYPSYWEMQNTVSYLNGYTEIQGNPDLRPSRLYSAQLNYILKNKYIFTLYANYIDNNFNQLPYQSSERLVLIYKTLNFDYSSKLGLNVMIPFKAGSVLDSRLTLNGYYDKMKCDNYHDISFNKDNLAFYAELNNTFNISSKPTIKAEVSGSYITRNIQGPMTISSMYNVDAGLKWISPNGKAEISLKVDDMFNSWVPKDLNLQYKTQDLHMRMIPDSRRVSLSFIYKFGDFKAKEHKEVDSSRFGK</sequence>
<evidence type="ECO:0000256" key="1">
    <source>
        <dbReference type="SAM" id="SignalP"/>
    </source>
</evidence>
<protein>
    <recommendedName>
        <fullName evidence="2">Outer membrane protein beta-barrel domain-containing protein</fullName>
    </recommendedName>
</protein>
<feature type="chain" id="PRO_5008012180" description="Outer membrane protein beta-barrel domain-containing protein" evidence="1">
    <location>
        <begin position="19"/>
        <end position="762"/>
    </location>
</feature>
<dbReference type="RefSeq" id="WP_057319125.1">
    <property type="nucleotide sequence ID" value="NZ_CYXP01000002.1"/>
</dbReference>
<reference evidence="3 4" key="1">
    <citation type="submission" date="2015-09" db="EMBL/GenBank/DDBJ databases">
        <authorList>
            <consortium name="Pathogen Informatics"/>
        </authorList>
    </citation>
    <scope>NUCLEOTIDE SEQUENCE [LARGE SCALE GENOMIC DNA]</scope>
    <source>
        <strain evidence="3 4">2789STDY5608872</strain>
    </source>
</reference>
<keyword evidence="1" id="KW-0732">Signal</keyword>
<evidence type="ECO:0000259" key="2">
    <source>
        <dbReference type="Pfam" id="PF14905"/>
    </source>
</evidence>
<evidence type="ECO:0000313" key="3">
    <source>
        <dbReference type="EMBL" id="CUM98606.1"/>
    </source>
</evidence>
<dbReference type="InterPro" id="IPR041700">
    <property type="entry name" value="OMP_b-brl_3"/>
</dbReference>
<proteinExistence type="predicted"/>
<gene>
    <name evidence="3" type="ORF">ERS852429_01441</name>
</gene>
<evidence type="ECO:0000313" key="4">
    <source>
        <dbReference type="Proteomes" id="UP000095591"/>
    </source>
</evidence>
<dbReference type="Gene3D" id="2.60.40.1120">
    <property type="entry name" value="Carboxypeptidase-like, regulatory domain"/>
    <property type="match status" value="1"/>
</dbReference>
<accession>A0A173T917</accession>
<dbReference type="Proteomes" id="UP000095591">
    <property type="component" value="Unassembled WGS sequence"/>
</dbReference>
<dbReference type="InterPro" id="IPR008969">
    <property type="entry name" value="CarboxyPept-like_regulatory"/>
</dbReference>
<feature type="domain" description="Outer membrane protein beta-barrel" evidence="2">
    <location>
        <begin position="365"/>
        <end position="742"/>
    </location>
</feature>
<dbReference type="EMBL" id="CYXP01000002">
    <property type="protein sequence ID" value="CUM98606.1"/>
    <property type="molecule type" value="Genomic_DNA"/>
</dbReference>
<organism evidence="3 4">
    <name type="scientific">Parabacteroides distasonis</name>
    <dbReference type="NCBI Taxonomy" id="823"/>
    <lineage>
        <taxon>Bacteria</taxon>
        <taxon>Pseudomonadati</taxon>
        <taxon>Bacteroidota</taxon>
        <taxon>Bacteroidia</taxon>
        <taxon>Bacteroidales</taxon>
        <taxon>Tannerellaceae</taxon>
        <taxon>Parabacteroides</taxon>
    </lineage>
</organism>
<dbReference type="Pfam" id="PF13620">
    <property type="entry name" value="CarboxypepD_reg"/>
    <property type="match status" value="1"/>
</dbReference>
<dbReference type="SUPFAM" id="SSF56935">
    <property type="entry name" value="Porins"/>
    <property type="match status" value="1"/>
</dbReference>
<name>A0A173T917_PARDI</name>
<dbReference type="Pfam" id="PF14905">
    <property type="entry name" value="OMP_b-brl_3"/>
    <property type="match status" value="1"/>
</dbReference>